<dbReference type="AlphaFoldDB" id="A0A9P6HLU6"/>
<dbReference type="Proteomes" id="UP000736335">
    <property type="component" value="Unassembled WGS sequence"/>
</dbReference>
<evidence type="ECO:0000313" key="2">
    <source>
        <dbReference type="Proteomes" id="UP000736335"/>
    </source>
</evidence>
<gene>
    <name evidence="1" type="ORF">BJ322DRAFT_562182</name>
</gene>
<reference evidence="1" key="1">
    <citation type="journal article" date="2020" name="Nat. Commun.">
        <title>Large-scale genome sequencing of mycorrhizal fungi provides insights into the early evolution of symbiotic traits.</title>
        <authorList>
            <person name="Miyauchi S."/>
            <person name="Kiss E."/>
            <person name="Kuo A."/>
            <person name="Drula E."/>
            <person name="Kohler A."/>
            <person name="Sanchez-Garcia M."/>
            <person name="Morin E."/>
            <person name="Andreopoulos B."/>
            <person name="Barry K.W."/>
            <person name="Bonito G."/>
            <person name="Buee M."/>
            <person name="Carver A."/>
            <person name="Chen C."/>
            <person name="Cichocki N."/>
            <person name="Clum A."/>
            <person name="Culley D."/>
            <person name="Crous P.W."/>
            <person name="Fauchery L."/>
            <person name="Girlanda M."/>
            <person name="Hayes R.D."/>
            <person name="Keri Z."/>
            <person name="LaButti K."/>
            <person name="Lipzen A."/>
            <person name="Lombard V."/>
            <person name="Magnuson J."/>
            <person name="Maillard F."/>
            <person name="Murat C."/>
            <person name="Nolan M."/>
            <person name="Ohm R.A."/>
            <person name="Pangilinan J."/>
            <person name="Pereira M.F."/>
            <person name="Perotto S."/>
            <person name="Peter M."/>
            <person name="Pfister S."/>
            <person name="Riley R."/>
            <person name="Sitrit Y."/>
            <person name="Stielow J.B."/>
            <person name="Szollosi G."/>
            <person name="Zifcakova L."/>
            <person name="Stursova M."/>
            <person name="Spatafora J.W."/>
            <person name="Tedersoo L."/>
            <person name="Vaario L.M."/>
            <person name="Yamada A."/>
            <person name="Yan M."/>
            <person name="Wang P."/>
            <person name="Xu J."/>
            <person name="Bruns T."/>
            <person name="Baldrian P."/>
            <person name="Vilgalys R."/>
            <person name="Dunand C."/>
            <person name="Henrissat B."/>
            <person name="Grigoriev I.V."/>
            <person name="Hibbett D."/>
            <person name="Nagy L.G."/>
            <person name="Martin F.M."/>
        </authorList>
    </citation>
    <scope>NUCLEOTIDE SEQUENCE</scope>
    <source>
        <strain evidence="1">UH-Tt-Lm1</strain>
    </source>
</reference>
<protein>
    <submittedName>
        <fullName evidence="1">Uncharacterized protein</fullName>
    </submittedName>
</protein>
<keyword evidence="2" id="KW-1185">Reference proteome</keyword>
<sequence length="78" mass="8466">MVSLIGPGPFLVGMRLVCSVVRAVAFDATLSFNEYGVLRKWSITSGPIQCSLSDQRYQSGPSSFKGRQVENIGFHLAS</sequence>
<organism evidence="1 2">
    <name type="scientific">Thelephora terrestris</name>
    <dbReference type="NCBI Taxonomy" id="56493"/>
    <lineage>
        <taxon>Eukaryota</taxon>
        <taxon>Fungi</taxon>
        <taxon>Dikarya</taxon>
        <taxon>Basidiomycota</taxon>
        <taxon>Agaricomycotina</taxon>
        <taxon>Agaricomycetes</taxon>
        <taxon>Thelephorales</taxon>
        <taxon>Thelephoraceae</taxon>
        <taxon>Thelephora</taxon>
    </lineage>
</organism>
<name>A0A9P6HLU6_9AGAM</name>
<reference evidence="1" key="2">
    <citation type="submission" date="2020-11" db="EMBL/GenBank/DDBJ databases">
        <authorList>
            <consortium name="DOE Joint Genome Institute"/>
            <person name="Kuo A."/>
            <person name="Miyauchi S."/>
            <person name="Kiss E."/>
            <person name="Drula E."/>
            <person name="Kohler A."/>
            <person name="Sanchez-Garcia M."/>
            <person name="Andreopoulos B."/>
            <person name="Barry K.W."/>
            <person name="Bonito G."/>
            <person name="Buee M."/>
            <person name="Carver A."/>
            <person name="Chen C."/>
            <person name="Cichocki N."/>
            <person name="Clum A."/>
            <person name="Culley D."/>
            <person name="Crous P.W."/>
            <person name="Fauchery L."/>
            <person name="Girlanda M."/>
            <person name="Hayes R."/>
            <person name="Keri Z."/>
            <person name="Labutti K."/>
            <person name="Lipzen A."/>
            <person name="Lombard V."/>
            <person name="Magnuson J."/>
            <person name="Maillard F."/>
            <person name="Morin E."/>
            <person name="Murat C."/>
            <person name="Nolan M."/>
            <person name="Ohm R."/>
            <person name="Pangilinan J."/>
            <person name="Pereira M."/>
            <person name="Perotto S."/>
            <person name="Peter M."/>
            <person name="Riley R."/>
            <person name="Sitrit Y."/>
            <person name="Stielow B."/>
            <person name="Szollosi G."/>
            <person name="Zifcakova L."/>
            <person name="Stursova M."/>
            <person name="Spatafora J.W."/>
            <person name="Tedersoo L."/>
            <person name="Vaario L.-M."/>
            <person name="Yamada A."/>
            <person name="Yan M."/>
            <person name="Wang P."/>
            <person name="Xu J."/>
            <person name="Bruns T."/>
            <person name="Baldrian P."/>
            <person name="Vilgalys R."/>
            <person name="Henrissat B."/>
            <person name="Grigoriev I.V."/>
            <person name="Hibbett D."/>
            <person name="Nagy L.G."/>
            <person name="Martin F.M."/>
        </authorList>
    </citation>
    <scope>NUCLEOTIDE SEQUENCE</scope>
    <source>
        <strain evidence="1">UH-Tt-Lm1</strain>
    </source>
</reference>
<proteinExistence type="predicted"/>
<dbReference type="EMBL" id="WIUZ02000003">
    <property type="protein sequence ID" value="KAF9789844.1"/>
    <property type="molecule type" value="Genomic_DNA"/>
</dbReference>
<comment type="caution">
    <text evidence="1">The sequence shown here is derived from an EMBL/GenBank/DDBJ whole genome shotgun (WGS) entry which is preliminary data.</text>
</comment>
<evidence type="ECO:0000313" key="1">
    <source>
        <dbReference type="EMBL" id="KAF9789844.1"/>
    </source>
</evidence>
<accession>A0A9P6HLU6</accession>